<dbReference type="EMBL" id="JAGIYY010000013">
    <property type="protein sequence ID" value="MBP0441380.1"/>
    <property type="molecule type" value="Genomic_DNA"/>
</dbReference>
<name>A0A8J7R3R0_9HYPH</name>
<dbReference type="AlphaFoldDB" id="A0A8J7R3R0"/>
<evidence type="ECO:0000313" key="2">
    <source>
        <dbReference type="Proteomes" id="UP000666240"/>
    </source>
</evidence>
<comment type="caution">
    <text evidence="1">The sequence shown here is derived from an EMBL/GenBank/DDBJ whole genome shotgun (WGS) entry which is preliminary data.</text>
</comment>
<dbReference type="RefSeq" id="WP_209337405.1">
    <property type="nucleotide sequence ID" value="NZ_JAGIYY010000013.1"/>
</dbReference>
<sequence length="204" mass="23635">MAKKIADIRRPEIVEALYQAIQTHGISLPSYDNVAQSGDMSRQLIRHYFPDPEALAVALCDHLAATYRDCLMRGIIASDDNRRLRTFLDFYFDFLSEKGLEKPRDDSVYDALFAYASTSDRVKRNLHDQYALLQMTVAHEIQISFPTLPQPACRELGYLLISLMYGHWKFVATLGFSRDYNRISREAMDRLIESYVHRYENPEA</sequence>
<dbReference type="Gene3D" id="1.10.357.10">
    <property type="entry name" value="Tetracycline Repressor, domain 2"/>
    <property type="match status" value="1"/>
</dbReference>
<dbReference type="InterPro" id="IPR009057">
    <property type="entry name" value="Homeodomain-like_sf"/>
</dbReference>
<keyword evidence="2" id="KW-1185">Reference proteome</keyword>
<proteinExistence type="predicted"/>
<evidence type="ECO:0008006" key="3">
    <source>
        <dbReference type="Google" id="ProtNLM"/>
    </source>
</evidence>
<accession>A0A8J7R3R0</accession>
<gene>
    <name evidence="1" type="ORF">J5Y06_22275</name>
</gene>
<dbReference type="SUPFAM" id="SSF46689">
    <property type="entry name" value="Homeodomain-like"/>
    <property type="match status" value="1"/>
</dbReference>
<dbReference type="Proteomes" id="UP000666240">
    <property type="component" value="Unassembled WGS sequence"/>
</dbReference>
<protein>
    <recommendedName>
        <fullName evidence="3">Transcriptional regulator, TetR family</fullName>
    </recommendedName>
</protein>
<reference evidence="1" key="1">
    <citation type="submission" date="2021-03" db="EMBL/GenBank/DDBJ databases">
        <title>Genome sequencing and assembly of Tianweitania sediminis.</title>
        <authorList>
            <person name="Chhetri G."/>
        </authorList>
    </citation>
    <scope>NUCLEOTIDE SEQUENCE</scope>
    <source>
        <strain evidence="1">Z8</strain>
    </source>
</reference>
<evidence type="ECO:0000313" key="1">
    <source>
        <dbReference type="EMBL" id="MBP0441380.1"/>
    </source>
</evidence>
<organism evidence="1 2">
    <name type="scientific">Tianweitania sediminis</name>
    <dbReference type="NCBI Taxonomy" id="1502156"/>
    <lineage>
        <taxon>Bacteria</taxon>
        <taxon>Pseudomonadati</taxon>
        <taxon>Pseudomonadota</taxon>
        <taxon>Alphaproteobacteria</taxon>
        <taxon>Hyphomicrobiales</taxon>
        <taxon>Phyllobacteriaceae</taxon>
        <taxon>Tianweitania</taxon>
    </lineage>
</organism>